<feature type="region of interest" description="Disordered" evidence="1">
    <location>
        <begin position="198"/>
        <end position="262"/>
    </location>
</feature>
<dbReference type="Proteomes" id="UP001419268">
    <property type="component" value="Unassembled WGS sequence"/>
</dbReference>
<feature type="region of interest" description="Disordered" evidence="1">
    <location>
        <begin position="1"/>
        <end position="81"/>
    </location>
</feature>
<protein>
    <submittedName>
        <fullName evidence="2">Uncharacterized protein</fullName>
    </submittedName>
</protein>
<proteinExistence type="predicted"/>
<comment type="caution">
    <text evidence="2">The sequence shown here is derived from an EMBL/GenBank/DDBJ whole genome shotgun (WGS) entry which is preliminary data.</text>
</comment>
<evidence type="ECO:0000313" key="3">
    <source>
        <dbReference type="Proteomes" id="UP001419268"/>
    </source>
</evidence>
<gene>
    <name evidence="2" type="ORF">Scep_005039</name>
</gene>
<feature type="compositionally biased region" description="Basic and acidic residues" evidence="1">
    <location>
        <begin position="49"/>
        <end position="61"/>
    </location>
</feature>
<keyword evidence="3" id="KW-1185">Reference proteome</keyword>
<dbReference type="EMBL" id="JBBNAG010000002">
    <property type="protein sequence ID" value="KAK9158465.1"/>
    <property type="molecule type" value="Genomic_DNA"/>
</dbReference>
<feature type="region of interest" description="Disordered" evidence="1">
    <location>
        <begin position="281"/>
        <end position="305"/>
    </location>
</feature>
<evidence type="ECO:0000313" key="2">
    <source>
        <dbReference type="EMBL" id="KAK9158465.1"/>
    </source>
</evidence>
<accession>A0AAP0KUG8</accession>
<feature type="compositionally biased region" description="Acidic residues" evidence="1">
    <location>
        <begin position="199"/>
        <end position="233"/>
    </location>
</feature>
<dbReference type="AlphaFoldDB" id="A0AAP0KUG8"/>
<organism evidence="2 3">
    <name type="scientific">Stephania cephalantha</name>
    <dbReference type="NCBI Taxonomy" id="152367"/>
    <lineage>
        <taxon>Eukaryota</taxon>
        <taxon>Viridiplantae</taxon>
        <taxon>Streptophyta</taxon>
        <taxon>Embryophyta</taxon>
        <taxon>Tracheophyta</taxon>
        <taxon>Spermatophyta</taxon>
        <taxon>Magnoliopsida</taxon>
        <taxon>Ranunculales</taxon>
        <taxon>Menispermaceae</taxon>
        <taxon>Menispermoideae</taxon>
        <taxon>Cissampelideae</taxon>
        <taxon>Stephania</taxon>
    </lineage>
</organism>
<name>A0AAP0KUG8_9MAGN</name>
<sequence length="325" mass="35986">MPLSLRMALGVLHNSTEDPTRDTKGKTKALGVQSTGTTKKKITSKATGGKKEVAGRGKKESAGPSSDQKGKSKAVGVPPVTPKLEKGVATARVATATLPQRSSARLNHVAAAFEMAEWEANFFKKTPLSTKRLPENLNYVVYFYAHIHPTDDRNSSVLSSYVEGFNFKITNALIKRLFDLPVEKTKCYGGQEIMKYEFCEEEEDTPVQEGEETTDDEEDFDEEDSDYDSDDEADNKGTTWQVPRDPYDSQDDMEPQPVRGTAYGGQLQTTAWDDIIEPVLDDGPQLTNLPTETATAKPDLPTMESPPAYEILMSLLERSKHLRKT</sequence>
<feature type="compositionally biased region" description="Polar residues" evidence="1">
    <location>
        <begin position="285"/>
        <end position="294"/>
    </location>
</feature>
<reference evidence="2 3" key="1">
    <citation type="submission" date="2024-01" db="EMBL/GenBank/DDBJ databases">
        <title>Genome assemblies of Stephania.</title>
        <authorList>
            <person name="Yang L."/>
        </authorList>
    </citation>
    <scope>NUCLEOTIDE SEQUENCE [LARGE SCALE GENOMIC DNA]</scope>
    <source>
        <strain evidence="2">JXDWG</strain>
        <tissue evidence="2">Leaf</tissue>
    </source>
</reference>
<evidence type="ECO:0000256" key="1">
    <source>
        <dbReference type="SAM" id="MobiDB-lite"/>
    </source>
</evidence>
<feature type="compositionally biased region" description="Basic and acidic residues" evidence="1">
    <location>
        <begin position="15"/>
        <end position="25"/>
    </location>
</feature>